<reference evidence="2" key="1">
    <citation type="journal article" date="2022" name="Mol. Ecol. Resour.">
        <title>The genomes of chicory, endive, great burdock and yacon provide insights into Asteraceae palaeo-polyploidization history and plant inulin production.</title>
        <authorList>
            <person name="Fan W."/>
            <person name="Wang S."/>
            <person name="Wang H."/>
            <person name="Wang A."/>
            <person name="Jiang F."/>
            <person name="Liu H."/>
            <person name="Zhao H."/>
            <person name="Xu D."/>
            <person name="Zhang Y."/>
        </authorList>
    </citation>
    <scope>NUCLEOTIDE SEQUENCE [LARGE SCALE GENOMIC DNA]</scope>
    <source>
        <strain evidence="2">cv. Niubang</strain>
    </source>
</reference>
<reference evidence="1 2" key="2">
    <citation type="journal article" date="2022" name="Mol. Ecol. Resour.">
        <title>The genomes of chicory, endive, great burdock and yacon provide insights into Asteraceae paleo-polyploidization history and plant inulin production.</title>
        <authorList>
            <person name="Fan W."/>
            <person name="Wang S."/>
            <person name="Wang H."/>
            <person name="Wang A."/>
            <person name="Jiang F."/>
            <person name="Liu H."/>
            <person name="Zhao H."/>
            <person name="Xu D."/>
            <person name="Zhang Y."/>
        </authorList>
    </citation>
    <scope>NUCLEOTIDE SEQUENCE [LARGE SCALE GENOMIC DNA]</scope>
    <source>
        <strain evidence="2">cv. Niubang</strain>
    </source>
</reference>
<dbReference type="Proteomes" id="UP001055879">
    <property type="component" value="Linkage Group LG03"/>
</dbReference>
<name>A0ACB9DKJ7_ARCLA</name>
<protein>
    <submittedName>
        <fullName evidence="1">Uncharacterized protein</fullName>
    </submittedName>
</protein>
<evidence type="ECO:0000313" key="2">
    <source>
        <dbReference type="Proteomes" id="UP001055879"/>
    </source>
</evidence>
<proteinExistence type="predicted"/>
<keyword evidence="2" id="KW-1185">Reference proteome</keyword>
<sequence>MRDIMERFLVLPFPMGCMSKSNAAGAVESSQCKEQKPQPKQLVTRMQEGKSSSGMKLKNSWGFVALRRSNISRGIRRLILETLESLSRIFNYKEVEEIELEIGFPTDVKHVTHIGYDGSMTTNPVKNKNWENMETPEILSISLTQFEHAMAAQSIPDSTLFFNDKFTTS</sequence>
<accession>A0ACB9DKJ7</accession>
<comment type="caution">
    <text evidence="1">The sequence shown here is derived from an EMBL/GenBank/DDBJ whole genome shotgun (WGS) entry which is preliminary data.</text>
</comment>
<gene>
    <name evidence="1" type="ORF">L6452_09440</name>
</gene>
<evidence type="ECO:0000313" key="1">
    <source>
        <dbReference type="EMBL" id="KAI3746998.1"/>
    </source>
</evidence>
<organism evidence="1 2">
    <name type="scientific">Arctium lappa</name>
    <name type="common">Greater burdock</name>
    <name type="synonym">Lappa major</name>
    <dbReference type="NCBI Taxonomy" id="4217"/>
    <lineage>
        <taxon>Eukaryota</taxon>
        <taxon>Viridiplantae</taxon>
        <taxon>Streptophyta</taxon>
        <taxon>Embryophyta</taxon>
        <taxon>Tracheophyta</taxon>
        <taxon>Spermatophyta</taxon>
        <taxon>Magnoliopsida</taxon>
        <taxon>eudicotyledons</taxon>
        <taxon>Gunneridae</taxon>
        <taxon>Pentapetalae</taxon>
        <taxon>asterids</taxon>
        <taxon>campanulids</taxon>
        <taxon>Asterales</taxon>
        <taxon>Asteraceae</taxon>
        <taxon>Carduoideae</taxon>
        <taxon>Cardueae</taxon>
        <taxon>Arctiinae</taxon>
        <taxon>Arctium</taxon>
    </lineage>
</organism>
<dbReference type="EMBL" id="CM042049">
    <property type="protein sequence ID" value="KAI3746998.1"/>
    <property type="molecule type" value="Genomic_DNA"/>
</dbReference>